<feature type="signal peptide" evidence="5">
    <location>
        <begin position="1"/>
        <end position="23"/>
    </location>
</feature>
<proteinExistence type="inferred from homology"/>
<dbReference type="Proteomes" id="UP000179037">
    <property type="component" value="Unassembled WGS sequence"/>
</dbReference>
<evidence type="ECO:0000313" key="7">
    <source>
        <dbReference type="EMBL" id="OGI51169.1"/>
    </source>
</evidence>
<dbReference type="PROSITE" id="PS51257">
    <property type="entry name" value="PROKAR_LIPOPROTEIN"/>
    <property type="match status" value="1"/>
</dbReference>
<feature type="binding site" evidence="3">
    <location>
        <position position="77"/>
    </location>
    <ligand>
        <name>Cu cation</name>
        <dbReference type="ChEBI" id="CHEBI:23378"/>
    </ligand>
</feature>
<reference evidence="7 8" key="1">
    <citation type="journal article" date="2016" name="Nat. Commun.">
        <title>Thousands of microbial genomes shed light on interconnected biogeochemical processes in an aquifer system.</title>
        <authorList>
            <person name="Anantharaman K."/>
            <person name="Brown C.T."/>
            <person name="Hug L.A."/>
            <person name="Sharon I."/>
            <person name="Castelle C.J."/>
            <person name="Probst A.J."/>
            <person name="Thomas B.C."/>
            <person name="Singh A."/>
            <person name="Wilkins M.J."/>
            <person name="Karaoz U."/>
            <person name="Brodie E.L."/>
            <person name="Williams K.H."/>
            <person name="Hubbard S.S."/>
            <person name="Banfield J.F."/>
        </authorList>
    </citation>
    <scope>NUCLEOTIDE SEQUENCE [LARGE SCALE GENOMIC DNA]</scope>
</reference>
<dbReference type="Pfam" id="PF02630">
    <property type="entry name" value="SCO1-SenC"/>
    <property type="match status" value="1"/>
</dbReference>
<dbReference type="PROSITE" id="PS51352">
    <property type="entry name" value="THIOREDOXIN_2"/>
    <property type="match status" value="1"/>
</dbReference>
<name>A0A1F6U1H3_9PROT</name>
<keyword evidence="2 3" id="KW-0186">Copper</keyword>
<organism evidence="7 8">
    <name type="scientific">Candidatus Muproteobacteria bacterium RIFCSPLOWO2_01_FULL_60_18</name>
    <dbReference type="NCBI Taxonomy" id="1817768"/>
    <lineage>
        <taxon>Bacteria</taxon>
        <taxon>Pseudomonadati</taxon>
        <taxon>Pseudomonadota</taxon>
        <taxon>Candidatus Muproteobacteria</taxon>
    </lineage>
</organism>
<protein>
    <recommendedName>
        <fullName evidence="6">Thioredoxin domain-containing protein</fullName>
    </recommendedName>
</protein>
<evidence type="ECO:0000256" key="5">
    <source>
        <dbReference type="SAM" id="SignalP"/>
    </source>
</evidence>
<dbReference type="AlphaFoldDB" id="A0A1F6U1H3"/>
<evidence type="ECO:0000256" key="4">
    <source>
        <dbReference type="PIRSR" id="PIRSR603782-2"/>
    </source>
</evidence>
<feature type="domain" description="Thioredoxin" evidence="6">
    <location>
        <begin position="20"/>
        <end position="194"/>
    </location>
</feature>
<evidence type="ECO:0000256" key="3">
    <source>
        <dbReference type="PIRSR" id="PIRSR603782-1"/>
    </source>
</evidence>
<dbReference type="FunFam" id="3.40.30.10:FF:000013">
    <property type="entry name" value="Blast:Protein SCO1 homolog, mitochondrial"/>
    <property type="match status" value="1"/>
</dbReference>
<feature type="binding site" evidence="3">
    <location>
        <position position="159"/>
    </location>
    <ligand>
        <name>Cu cation</name>
        <dbReference type="ChEBI" id="CHEBI:23378"/>
    </ligand>
</feature>
<dbReference type="GO" id="GO:0046872">
    <property type="term" value="F:metal ion binding"/>
    <property type="evidence" value="ECO:0007669"/>
    <property type="project" value="UniProtKB-KW"/>
</dbReference>
<keyword evidence="5" id="KW-0732">Signal</keyword>
<dbReference type="SUPFAM" id="SSF52833">
    <property type="entry name" value="Thioredoxin-like"/>
    <property type="match status" value="1"/>
</dbReference>
<dbReference type="InterPro" id="IPR003782">
    <property type="entry name" value="SCO1/SenC"/>
</dbReference>
<feature type="disulfide bond" description="Redox-active" evidence="4">
    <location>
        <begin position="73"/>
        <end position="77"/>
    </location>
</feature>
<dbReference type="Gene3D" id="3.40.30.10">
    <property type="entry name" value="Glutaredoxin"/>
    <property type="match status" value="1"/>
</dbReference>
<sequence length="197" mass="21557">MQKSRHFQIVAFFLAALFIAACSPPTPTFKSTDISGVDWGSGDFELTAHTGQRAKAADYQGKVVVMFFGFTHCPDVCPPTMAKLAVLMQRLGDDAKRVQVLFVTVDPKNDTVKQLAGFVPQFHPSFIGLTGTDKEIAAVAAEYKVAYSKNPKTPALVDHSTGILVKDAKGKLRLLVKNDVPVEDLEHDVRVLLKEKN</sequence>
<comment type="similarity">
    <text evidence="1">Belongs to the SCO1/2 family.</text>
</comment>
<evidence type="ECO:0000256" key="2">
    <source>
        <dbReference type="ARBA" id="ARBA00023008"/>
    </source>
</evidence>
<feature type="binding site" evidence="3">
    <location>
        <position position="73"/>
    </location>
    <ligand>
        <name>Cu cation</name>
        <dbReference type="ChEBI" id="CHEBI:23378"/>
    </ligand>
</feature>
<dbReference type="PANTHER" id="PTHR12151:SF25">
    <property type="entry name" value="LINALOOL DEHYDRATASE_ISOMERASE DOMAIN-CONTAINING PROTEIN"/>
    <property type="match status" value="1"/>
</dbReference>
<keyword evidence="3" id="KW-0479">Metal-binding</keyword>
<dbReference type="InterPro" id="IPR013766">
    <property type="entry name" value="Thioredoxin_domain"/>
</dbReference>
<dbReference type="InterPro" id="IPR036249">
    <property type="entry name" value="Thioredoxin-like_sf"/>
</dbReference>
<evidence type="ECO:0000313" key="8">
    <source>
        <dbReference type="Proteomes" id="UP000179037"/>
    </source>
</evidence>
<keyword evidence="4" id="KW-1015">Disulfide bond</keyword>
<feature type="chain" id="PRO_5009526940" description="Thioredoxin domain-containing protein" evidence="5">
    <location>
        <begin position="24"/>
        <end position="197"/>
    </location>
</feature>
<dbReference type="STRING" id="1817768.A3A87_03095"/>
<dbReference type="EMBL" id="MFTC01000049">
    <property type="protein sequence ID" value="OGI51169.1"/>
    <property type="molecule type" value="Genomic_DNA"/>
</dbReference>
<evidence type="ECO:0000259" key="6">
    <source>
        <dbReference type="PROSITE" id="PS51352"/>
    </source>
</evidence>
<dbReference type="CDD" id="cd02968">
    <property type="entry name" value="SCO"/>
    <property type="match status" value="1"/>
</dbReference>
<accession>A0A1F6U1H3</accession>
<evidence type="ECO:0000256" key="1">
    <source>
        <dbReference type="ARBA" id="ARBA00010996"/>
    </source>
</evidence>
<comment type="caution">
    <text evidence="7">The sequence shown here is derived from an EMBL/GenBank/DDBJ whole genome shotgun (WGS) entry which is preliminary data.</text>
</comment>
<dbReference type="PANTHER" id="PTHR12151">
    <property type="entry name" value="ELECTRON TRANSPORT PROTIN SCO1/SENC FAMILY MEMBER"/>
    <property type="match status" value="1"/>
</dbReference>
<gene>
    <name evidence="7" type="ORF">A3A87_03095</name>
</gene>